<dbReference type="OMA" id="MSCRETG"/>
<dbReference type="Proteomes" id="UP000054282">
    <property type="component" value="Unassembled WGS sequence"/>
</dbReference>
<reference evidence="2" key="2">
    <citation type="submission" date="2006-09" db="EMBL/GenBank/DDBJ databases">
        <title>The genome sequence of Plasmodium falciparum Dd2.</title>
        <authorList>
            <consortium name="The Broad Institute Genome Sequencing Platform"/>
            <person name="Birren B."/>
            <person name="Lander E."/>
            <person name="Galagan J."/>
            <person name="Nusbaum C."/>
            <person name="Devon K."/>
            <person name="Henn M."/>
            <person name="Jaffe D."/>
            <person name="Butler J."/>
            <person name="Alvarez P."/>
            <person name="Gnerre S."/>
            <person name="Grabherr M."/>
            <person name="Kleber M."/>
            <person name="Mauceli E."/>
            <person name="Brockman W."/>
            <person name="MacCallum I.A."/>
            <person name="Rounsley S."/>
            <person name="Young S."/>
            <person name="LaButti K."/>
            <person name="Pushparaj V."/>
            <person name="DeCaprio D."/>
            <person name="Crawford M."/>
            <person name="Koehrsen M."/>
            <person name="Engels R."/>
            <person name="Montgomery P."/>
            <person name="Pearson M."/>
            <person name="Howarth C."/>
            <person name="Larson L."/>
            <person name="Luoma S."/>
            <person name="White J."/>
            <person name="Kodira C."/>
            <person name="Zeng Q."/>
            <person name="O'Leary S."/>
            <person name="Yandava C."/>
            <person name="Alvarado L."/>
            <person name="Wirth D."/>
            <person name="Volkman S."/>
            <person name="Hartl D."/>
        </authorList>
    </citation>
    <scope>NUCLEOTIDE SEQUENCE [LARGE SCALE GENOMIC DNA]</scope>
</reference>
<dbReference type="OrthoDB" id="386648at2759"/>
<proteinExistence type="predicted"/>
<evidence type="ECO:0000313" key="2">
    <source>
        <dbReference type="Proteomes" id="UP000054282"/>
    </source>
</evidence>
<dbReference type="KEGG" id="pfd:PFDG_02836"/>
<gene>
    <name evidence="1" type="ORF">PFDG_02836</name>
</gene>
<name>A0A0L7M2E2_PLAF4</name>
<dbReference type="AlphaFoldDB" id="A0A0L7M2E2"/>
<reference evidence="2" key="1">
    <citation type="submission" date="2006-09" db="EMBL/GenBank/DDBJ databases">
        <title>Annotation of Plasmodium falciparum Dd2.</title>
        <authorList>
            <consortium name="The Broad Institute Genome Sequencing Platform"/>
            <person name="Volkman S.K."/>
            <person name="Neafsey D.E."/>
            <person name="Dash A.P."/>
            <person name="Chitnis C.E."/>
            <person name="Hartl D.L."/>
            <person name="Young S.K."/>
            <person name="Zeng Q."/>
            <person name="Koehrsen M."/>
            <person name="Alvarado L."/>
            <person name="Berlin A."/>
            <person name="Borenstein D."/>
            <person name="Chapman S.B."/>
            <person name="Chen Z."/>
            <person name="Engels R."/>
            <person name="Freedman E."/>
            <person name="Gellesch M."/>
            <person name="Goldberg J."/>
            <person name="Griggs A."/>
            <person name="Gujja S."/>
            <person name="Heilman E.R."/>
            <person name="Heiman D.I."/>
            <person name="Howarth C."/>
            <person name="Jen D."/>
            <person name="Larson L."/>
            <person name="Mehta T."/>
            <person name="Neiman D."/>
            <person name="Park D."/>
            <person name="Pearson M."/>
            <person name="Roberts A."/>
            <person name="Saif S."/>
            <person name="Shea T."/>
            <person name="Shenoy N."/>
            <person name="Sisk P."/>
            <person name="Stolte C."/>
            <person name="Sykes S."/>
            <person name="Walk T."/>
            <person name="White J."/>
            <person name="Yandava C."/>
            <person name="Haas B."/>
            <person name="Henn M.R."/>
            <person name="Nusbaum C."/>
            <person name="Birren B."/>
        </authorList>
    </citation>
    <scope>NUCLEOTIDE SEQUENCE [LARGE SCALE GENOMIC DNA]</scope>
</reference>
<evidence type="ECO:0000313" key="1">
    <source>
        <dbReference type="EMBL" id="KOB86988.1"/>
    </source>
</evidence>
<organism evidence="1 2">
    <name type="scientific">Plasmodium falciparum (isolate Dd2)</name>
    <dbReference type="NCBI Taxonomy" id="57267"/>
    <lineage>
        <taxon>Eukaryota</taxon>
        <taxon>Sar</taxon>
        <taxon>Alveolata</taxon>
        <taxon>Apicomplexa</taxon>
        <taxon>Aconoidasida</taxon>
        <taxon>Haemosporida</taxon>
        <taxon>Plasmodiidae</taxon>
        <taxon>Plasmodium</taxon>
        <taxon>Plasmodium (Laverania)</taxon>
    </lineage>
</organism>
<protein>
    <submittedName>
        <fullName evidence="1">Uncharacterized protein</fullName>
    </submittedName>
</protein>
<dbReference type="EMBL" id="DS016420">
    <property type="protein sequence ID" value="KOB86988.1"/>
    <property type="molecule type" value="Genomic_DNA"/>
</dbReference>
<accession>A0A0L7M2E2</accession>
<sequence length="282" mass="33681">MTKKQIQLKPEVFGCRRGVPLLYIRFFLAHYNPYFTTNIVKCDIHIIDNTKGKKNDNDKKYEQLNNVFSLNKQKILSNLNYIKEKKTLSYLLLSYNNKKKKAILKRKIKRQECYEKKYEETNKENEHRYINIYKMENKYKNHINKNFIFLEISKEELNMLDENLELHGSNLNLPLKNPKLSQQYDQVLFLEKNVTWYEMPTPPISCRQTGCPHTYQICAPMYVDNNKFENTTILKIIQEALNISSRKEIKFPNIDIHNSYKLVYTCICKKYAQNGFCDETIV</sequence>